<dbReference type="EMBL" id="BAABIL010000102">
    <property type="protein sequence ID" value="GAA4968154.1"/>
    <property type="molecule type" value="Genomic_DNA"/>
</dbReference>
<name>A0ABP9HD74_9ACTN</name>
<protein>
    <recommendedName>
        <fullName evidence="3">Diadenosine tetraphosphate (Ap4A) HIT family hydrolase</fullName>
    </recommendedName>
</protein>
<dbReference type="InterPro" id="IPR036265">
    <property type="entry name" value="HIT-like_sf"/>
</dbReference>
<sequence length="168" mass="17931">MGGVSTAANCAICAKHQGLGPLAGPIVWEDELVVVTHRPAGDPGGRGVAGYLFVESRRHVDRWQLLTRAEMGAVAEAAWTGARVLSARFATEYVFTMIVGMAVQHFHQHVFVRHPGTPTDIAWSDWGTWPGAPRVPAADLEQLVVELAAGWEDARAGDEDDVPGDGPG</sequence>
<evidence type="ECO:0008006" key="3">
    <source>
        <dbReference type="Google" id="ProtNLM"/>
    </source>
</evidence>
<proteinExistence type="predicted"/>
<dbReference type="Gene3D" id="3.30.428.10">
    <property type="entry name" value="HIT-like"/>
    <property type="match status" value="1"/>
</dbReference>
<evidence type="ECO:0000313" key="2">
    <source>
        <dbReference type="Proteomes" id="UP001501195"/>
    </source>
</evidence>
<dbReference type="SUPFAM" id="SSF54197">
    <property type="entry name" value="HIT-like"/>
    <property type="match status" value="1"/>
</dbReference>
<organism evidence="1 2">
    <name type="scientific">Kineococcus glutinatus</name>
    <dbReference type="NCBI Taxonomy" id="1070872"/>
    <lineage>
        <taxon>Bacteria</taxon>
        <taxon>Bacillati</taxon>
        <taxon>Actinomycetota</taxon>
        <taxon>Actinomycetes</taxon>
        <taxon>Kineosporiales</taxon>
        <taxon>Kineosporiaceae</taxon>
        <taxon>Kineococcus</taxon>
    </lineage>
</organism>
<dbReference type="Proteomes" id="UP001501195">
    <property type="component" value="Unassembled WGS sequence"/>
</dbReference>
<evidence type="ECO:0000313" key="1">
    <source>
        <dbReference type="EMBL" id="GAA4968154.1"/>
    </source>
</evidence>
<keyword evidence="2" id="KW-1185">Reference proteome</keyword>
<accession>A0ABP9HD74</accession>
<reference evidence="2" key="1">
    <citation type="journal article" date="2019" name="Int. J. Syst. Evol. Microbiol.">
        <title>The Global Catalogue of Microorganisms (GCM) 10K type strain sequencing project: providing services to taxonomists for standard genome sequencing and annotation.</title>
        <authorList>
            <consortium name="The Broad Institute Genomics Platform"/>
            <consortium name="The Broad Institute Genome Sequencing Center for Infectious Disease"/>
            <person name="Wu L."/>
            <person name="Ma J."/>
        </authorList>
    </citation>
    <scope>NUCLEOTIDE SEQUENCE [LARGE SCALE GENOMIC DNA]</scope>
    <source>
        <strain evidence="2">JCM 18126</strain>
    </source>
</reference>
<comment type="caution">
    <text evidence="1">The sequence shown here is derived from an EMBL/GenBank/DDBJ whole genome shotgun (WGS) entry which is preliminary data.</text>
</comment>
<gene>
    <name evidence="1" type="ORF">GCM10023225_08240</name>
</gene>